<evidence type="ECO:0000256" key="6">
    <source>
        <dbReference type="ARBA" id="ARBA00023136"/>
    </source>
</evidence>
<evidence type="ECO:0000313" key="9">
    <source>
        <dbReference type="Proteomes" id="UP001500751"/>
    </source>
</evidence>
<evidence type="ECO:0000256" key="3">
    <source>
        <dbReference type="ARBA" id="ARBA00022475"/>
    </source>
</evidence>
<sequence length="160" mass="16115">MTNPNASPRLADGAVLALRLGLAIVFVAHGSQKLFGMFGGGGISGTAKFFAFVGAHPGTFWAVVGGVAEFGGGLAVGLGLLSRAAAAVLAIDMVMAVVLYNADNGFFSEKATGGWEINMVLACMALSVALTGAGRVSADAVLHNRFGSDGWTGRVLNLAA</sequence>
<keyword evidence="6 7" id="KW-0472">Membrane</keyword>
<comment type="similarity">
    <text evidence="2">Belongs to the DoxX family.</text>
</comment>
<gene>
    <name evidence="8" type="ORF">GCM10009839_01150</name>
</gene>
<dbReference type="InterPro" id="IPR051907">
    <property type="entry name" value="DoxX-like_oxidoreductase"/>
</dbReference>
<keyword evidence="3" id="KW-1003">Cell membrane</keyword>
<keyword evidence="4 7" id="KW-0812">Transmembrane</keyword>
<name>A0ABP5F096_9ACTN</name>
<keyword evidence="9" id="KW-1185">Reference proteome</keyword>
<accession>A0ABP5F096</accession>
<comment type="subcellular location">
    <subcellularLocation>
        <location evidence="1">Cell membrane</location>
        <topology evidence="1">Multi-pass membrane protein</topology>
    </subcellularLocation>
</comment>
<dbReference type="InterPro" id="IPR032808">
    <property type="entry name" value="DoxX"/>
</dbReference>
<evidence type="ECO:0000313" key="8">
    <source>
        <dbReference type="EMBL" id="GAA2010955.1"/>
    </source>
</evidence>
<evidence type="ECO:0000256" key="4">
    <source>
        <dbReference type="ARBA" id="ARBA00022692"/>
    </source>
</evidence>
<feature type="transmembrane region" description="Helical" evidence="7">
    <location>
        <begin position="80"/>
        <end position="100"/>
    </location>
</feature>
<keyword evidence="5 7" id="KW-1133">Transmembrane helix</keyword>
<dbReference type="PANTHER" id="PTHR33452">
    <property type="entry name" value="OXIDOREDUCTASE CATD-RELATED"/>
    <property type="match status" value="1"/>
</dbReference>
<dbReference type="EMBL" id="BAAAQN010000001">
    <property type="protein sequence ID" value="GAA2010955.1"/>
    <property type="molecule type" value="Genomic_DNA"/>
</dbReference>
<evidence type="ECO:0000256" key="7">
    <source>
        <dbReference type="SAM" id="Phobius"/>
    </source>
</evidence>
<proteinExistence type="inferred from homology"/>
<protein>
    <recommendedName>
        <fullName evidence="10">DoxX family protein</fullName>
    </recommendedName>
</protein>
<dbReference type="RefSeq" id="WP_344663447.1">
    <property type="nucleotide sequence ID" value="NZ_BAAAQN010000001.1"/>
</dbReference>
<dbReference type="PANTHER" id="PTHR33452:SF1">
    <property type="entry name" value="INNER MEMBRANE PROTEIN YPHA-RELATED"/>
    <property type="match status" value="1"/>
</dbReference>
<organism evidence="8 9">
    <name type="scientific">Catenulispora yoronensis</name>
    <dbReference type="NCBI Taxonomy" id="450799"/>
    <lineage>
        <taxon>Bacteria</taxon>
        <taxon>Bacillati</taxon>
        <taxon>Actinomycetota</taxon>
        <taxon>Actinomycetes</taxon>
        <taxon>Catenulisporales</taxon>
        <taxon>Catenulisporaceae</taxon>
        <taxon>Catenulispora</taxon>
    </lineage>
</organism>
<evidence type="ECO:0000256" key="2">
    <source>
        <dbReference type="ARBA" id="ARBA00006679"/>
    </source>
</evidence>
<reference evidence="9" key="1">
    <citation type="journal article" date="2019" name="Int. J. Syst. Evol. Microbiol.">
        <title>The Global Catalogue of Microorganisms (GCM) 10K type strain sequencing project: providing services to taxonomists for standard genome sequencing and annotation.</title>
        <authorList>
            <consortium name="The Broad Institute Genomics Platform"/>
            <consortium name="The Broad Institute Genome Sequencing Center for Infectious Disease"/>
            <person name="Wu L."/>
            <person name="Ma J."/>
        </authorList>
    </citation>
    <scope>NUCLEOTIDE SEQUENCE [LARGE SCALE GENOMIC DNA]</scope>
    <source>
        <strain evidence="9">JCM 16014</strain>
    </source>
</reference>
<evidence type="ECO:0008006" key="10">
    <source>
        <dbReference type="Google" id="ProtNLM"/>
    </source>
</evidence>
<evidence type="ECO:0000256" key="5">
    <source>
        <dbReference type="ARBA" id="ARBA00022989"/>
    </source>
</evidence>
<comment type="caution">
    <text evidence="8">The sequence shown here is derived from an EMBL/GenBank/DDBJ whole genome shotgun (WGS) entry which is preliminary data.</text>
</comment>
<dbReference type="Pfam" id="PF07681">
    <property type="entry name" value="DoxX"/>
    <property type="match status" value="1"/>
</dbReference>
<dbReference type="Proteomes" id="UP001500751">
    <property type="component" value="Unassembled WGS sequence"/>
</dbReference>
<evidence type="ECO:0000256" key="1">
    <source>
        <dbReference type="ARBA" id="ARBA00004651"/>
    </source>
</evidence>